<evidence type="ECO:0000313" key="2">
    <source>
        <dbReference type="Proteomes" id="UP001340816"/>
    </source>
</evidence>
<keyword evidence="2" id="KW-1185">Reference proteome</keyword>
<reference evidence="1 2" key="1">
    <citation type="submission" date="2022-10" db="EMBL/GenBank/DDBJ databases">
        <title>The complete genomes of actinobacterial strains from the NBC collection.</title>
        <authorList>
            <person name="Joergensen T.S."/>
            <person name="Alvarez Arevalo M."/>
            <person name="Sterndorff E.B."/>
            <person name="Faurdal D."/>
            <person name="Vuksanovic O."/>
            <person name="Mourched A.-S."/>
            <person name="Charusanti P."/>
            <person name="Shaw S."/>
            <person name="Blin K."/>
            <person name="Weber T."/>
        </authorList>
    </citation>
    <scope>NUCLEOTIDE SEQUENCE [LARGE SCALE GENOMIC DNA]</scope>
    <source>
        <strain evidence="1 2">NBC 01752</strain>
    </source>
</reference>
<proteinExistence type="predicted"/>
<gene>
    <name evidence="1" type="ORF">OHB35_21195</name>
</gene>
<evidence type="ECO:0000313" key="1">
    <source>
        <dbReference type="EMBL" id="WSD15561.1"/>
    </source>
</evidence>
<dbReference type="Proteomes" id="UP001340816">
    <property type="component" value="Chromosome"/>
</dbReference>
<dbReference type="GeneID" id="93931263"/>
<name>A0ABZ1HDZ8_STRPH</name>
<accession>A0ABZ1HDZ8</accession>
<dbReference type="RefSeq" id="WP_266759470.1">
    <property type="nucleotide sequence ID" value="NZ_CP108134.1"/>
</dbReference>
<sequence length="64" mass="7199">MSIQWFVMVGPPEQRRLVGVVTLFQADHLQSPSEHRMPSRQLPPPAMLLQAPRAKVGLVCSLQH</sequence>
<protein>
    <submittedName>
        <fullName evidence="1">Uncharacterized protein</fullName>
    </submittedName>
</protein>
<dbReference type="EMBL" id="CP109135">
    <property type="protein sequence ID" value="WSD15561.1"/>
    <property type="molecule type" value="Genomic_DNA"/>
</dbReference>
<organism evidence="1 2">
    <name type="scientific">Streptomyces phaeochromogenes</name>
    <dbReference type="NCBI Taxonomy" id="1923"/>
    <lineage>
        <taxon>Bacteria</taxon>
        <taxon>Bacillati</taxon>
        <taxon>Actinomycetota</taxon>
        <taxon>Actinomycetes</taxon>
        <taxon>Kitasatosporales</taxon>
        <taxon>Streptomycetaceae</taxon>
        <taxon>Streptomyces</taxon>
        <taxon>Streptomyces phaeochromogenes group</taxon>
    </lineage>
</organism>